<evidence type="ECO:0000256" key="1">
    <source>
        <dbReference type="SAM" id="MobiDB-lite"/>
    </source>
</evidence>
<protein>
    <submittedName>
        <fullName evidence="2">Uncharacterized protein</fullName>
    </submittedName>
</protein>
<dbReference type="Pfam" id="PF13516">
    <property type="entry name" value="LRR_6"/>
    <property type="match status" value="1"/>
</dbReference>
<accession>A0AAE1A613</accession>
<dbReference type="InterPro" id="IPR032675">
    <property type="entry name" value="LRR_dom_sf"/>
</dbReference>
<gene>
    <name evidence="2" type="ORF">RRG08_035508</name>
</gene>
<evidence type="ECO:0000313" key="3">
    <source>
        <dbReference type="Proteomes" id="UP001283361"/>
    </source>
</evidence>
<dbReference type="SUPFAM" id="SSF52047">
    <property type="entry name" value="RNI-like"/>
    <property type="match status" value="1"/>
</dbReference>
<feature type="region of interest" description="Disordered" evidence="1">
    <location>
        <begin position="80"/>
        <end position="100"/>
    </location>
</feature>
<dbReference type="SMART" id="SM00368">
    <property type="entry name" value="LRR_RI"/>
    <property type="match status" value="1"/>
</dbReference>
<dbReference type="Proteomes" id="UP001283361">
    <property type="component" value="Unassembled WGS sequence"/>
</dbReference>
<comment type="caution">
    <text evidence="2">The sequence shown here is derived from an EMBL/GenBank/DDBJ whole genome shotgun (WGS) entry which is preliminary data.</text>
</comment>
<dbReference type="EMBL" id="JAWDGP010002569">
    <property type="protein sequence ID" value="KAK3781943.1"/>
    <property type="molecule type" value="Genomic_DNA"/>
</dbReference>
<sequence>MPPSPTNYVHISAMVIDHVPVTFQELGQQQRRSVRSSPDEVILIKNVRLVKLNMPEGVLMQVSRRTTNRVPHTSVLETSETLMSEPEMDPNMTERSPNFTPRGNKFGERGARYCAIAINNNATLRELNIANNRIQDEGAGLIGKALGTFV</sequence>
<organism evidence="2 3">
    <name type="scientific">Elysia crispata</name>
    <name type="common">lettuce slug</name>
    <dbReference type="NCBI Taxonomy" id="231223"/>
    <lineage>
        <taxon>Eukaryota</taxon>
        <taxon>Metazoa</taxon>
        <taxon>Spiralia</taxon>
        <taxon>Lophotrochozoa</taxon>
        <taxon>Mollusca</taxon>
        <taxon>Gastropoda</taxon>
        <taxon>Heterobranchia</taxon>
        <taxon>Euthyneura</taxon>
        <taxon>Panpulmonata</taxon>
        <taxon>Sacoglossa</taxon>
        <taxon>Placobranchoidea</taxon>
        <taxon>Plakobranchidae</taxon>
        <taxon>Elysia</taxon>
    </lineage>
</organism>
<dbReference type="Gene3D" id="3.80.10.10">
    <property type="entry name" value="Ribonuclease Inhibitor"/>
    <property type="match status" value="1"/>
</dbReference>
<dbReference type="AlphaFoldDB" id="A0AAE1A613"/>
<name>A0AAE1A613_9GAST</name>
<reference evidence="2" key="1">
    <citation type="journal article" date="2023" name="G3 (Bethesda)">
        <title>A reference genome for the long-term kleptoplast-retaining sea slug Elysia crispata morphotype clarki.</title>
        <authorList>
            <person name="Eastman K.E."/>
            <person name="Pendleton A.L."/>
            <person name="Shaikh M.A."/>
            <person name="Suttiyut T."/>
            <person name="Ogas R."/>
            <person name="Tomko P."/>
            <person name="Gavelis G."/>
            <person name="Widhalm J.R."/>
            <person name="Wisecaver J.H."/>
        </authorList>
    </citation>
    <scope>NUCLEOTIDE SEQUENCE</scope>
    <source>
        <strain evidence="2">ECLA1</strain>
    </source>
</reference>
<evidence type="ECO:0000313" key="2">
    <source>
        <dbReference type="EMBL" id="KAK3781943.1"/>
    </source>
</evidence>
<proteinExistence type="predicted"/>
<dbReference type="InterPro" id="IPR001611">
    <property type="entry name" value="Leu-rich_rpt"/>
</dbReference>
<keyword evidence="3" id="KW-1185">Reference proteome</keyword>